<dbReference type="OrthoDB" id="9781689at2"/>
<evidence type="ECO:0000256" key="3">
    <source>
        <dbReference type="RuleBase" id="RU000363"/>
    </source>
</evidence>
<reference evidence="6 7" key="1">
    <citation type="submission" date="2019-03" db="EMBL/GenBank/DDBJ databases">
        <title>Freshwater and sediment microbial communities from various areas in North America, analyzing microbe dynamics in response to fracking.</title>
        <authorList>
            <person name="Lamendella R."/>
        </authorList>
    </citation>
    <scope>NUCLEOTIDE SEQUENCE [LARGE SCALE GENOMIC DNA]</scope>
    <source>
        <strain evidence="6 7">6_TX</strain>
    </source>
</reference>
<dbReference type="InterPro" id="IPR036291">
    <property type="entry name" value="NAD(P)-bd_dom_sf"/>
</dbReference>
<dbReference type="Pfam" id="PF00106">
    <property type="entry name" value="adh_short"/>
    <property type="match status" value="1"/>
</dbReference>
<keyword evidence="5" id="KW-0472">Membrane</keyword>
<dbReference type="RefSeq" id="WP_134016389.1">
    <property type="nucleotide sequence ID" value="NZ_SOEC01000003.1"/>
</dbReference>
<evidence type="ECO:0000256" key="2">
    <source>
        <dbReference type="ARBA" id="ARBA00023002"/>
    </source>
</evidence>
<dbReference type="PROSITE" id="PS00061">
    <property type="entry name" value="ADH_SHORT"/>
    <property type="match status" value="1"/>
</dbReference>
<dbReference type="GO" id="GO:0016020">
    <property type="term" value="C:membrane"/>
    <property type="evidence" value="ECO:0007669"/>
    <property type="project" value="TreeGrafter"/>
</dbReference>
<dbReference type="GO" id="GO:0016491">
    <property type="term" value="F:oxidoreductase activity"/>
    <property type="evidence" value="ECO:0007669"/>
    <property type="project" value="UniProtKB-KW"/>
</dbReference>
<evidence type="ECO:0000313" key="7">
    <source>
        <dbReference type="Proteomes" id="UP000294489"/>
    </source>
</evidence>
<dbReference type="PANTHER" id="PTHR44196:SF1">
    <property type="entry name" value="DEHYDROGENASE_REDUCTASE SDR FAMILY MEMBER 7B"/>
    <property type="match status" value="1"/>
</dbReference>
<keyword evidence="5" id="KW-1133">Transmembrane helix</keyword>
<organism evidence="6 7">
    <name type="scientific">Modicisalibacter xianhensis</name>
    <dbReference type="NCBI Taxonomy" id="442341"/>
    <lineage>
        <taxon>Bacteria</taxon>
        <taxon>Pseudomonadati</taxon>
        <taxon>Pseudomonadota</taxon>
        <taxon>Gammaproteobacteria</taxon>
        <taxon>Oceanospirillales</taxon>
        <taxon>Halomonadaceae</taxon>
        <taxon>Modicisalibacter</taxon>
    </lineage>
</organism>
<proteinExistence type="inferred from homology"/>
<evidence type="ECO:0000256" key="1">
    <source>
        <dbReference type="ARBA" id="ARBA00006484"/>
    </source>
</evidence>
<keyword evidence="5" id="KW-0812">Transmembrane</keyword>
<evidence type="ECO:0000313" key="6">
    <source>
        <dbReference type="EMBL" id="TDX31587.1"/>
    </source>
</evidence>
<dbReference type="NCBIfam" id="NF004792">
    <property type="entry name" value="PRK06139.1"/>
    <property type="match status" value="1"/>
</dbReference>
<dbReference type="AlphaFoldDB" id="A0A4R8FXA8"/>
<feature type="transmembrane region" description="Helical" evidence="5">
    <location>
        <begin position="301"/>
        <end position="319"/>
    </location>
</feature>
<name>A0A4R8FXA8_9GAMM</name>
<evidence type="ECO:0000256" key="5">
    <source>
        <dbReference type="SAM" id="Phobius"/>
    </source>
</evidence>
<comment type="similarity">
    <text evidence="1 3">Belongs to the short-chain dehydrogenases/reductases (SDR) family.</text>
</comment>
<comment type="caution">
    <text evidence="6">The sequence shown here is derived from an EMBL/GenBank/DDBJ whole genome shotgun (WGS) entry which is preliminary data.</text>
</comment>
<dbReference type="Gene3D" id="3.40.50.720">
    <property type="entry name" value="NAD(P)-binding Rossmann-like Domain"/>
    <property type="match status" value="1"/>
</dbReference>
<dbReference type="EMBL" id="SOEC01000003">
    <property type="protein sequence ID" value="TDX31587.1"/>
    <property type="molecule type" value="Genomic_DNA"/>
</dbReference>
<sequence length="324" mass="34934">MSHDLQNAVVVITGASSGIGRAAAHEFARQGAALFLAARDRRALHDVAEECHRQGGQARVVVTDVTRTEDVERLARTAVDTAGRIDVWVNNAGIGALGNFDEIPIEAHEQVIQTDLLGYVRGAHAVLPHFKRQQSGVLINNISLGGWAAQPYAASYAAAKFGLRGFAESLRGELHAWPHIHVCNLYPAVMDSPGFRDGGNFTGRAVKPVPPVYDPRRTARAIVRAAQHPRPSIYVGSVSRLARFAQAWLPGYSIANARLVETALGKAAPDATSSGNLFSPPTGERRIDGGFRQPSSYRSSSTALIATTAAVAALGLYWYRRQRR</sequence>
<accession>A0A4R8FXA8</accession>
<gene>
    <name evidence="6" type="ORF">DFO67_103185</name>
</gene>
<feature type="region of interest" description="Disordered" evidence="4">
    <location>
        <begin position="271"/>
        <end position="290"/>
    </location>
</feature>
<evidence type="ECO:0000256" key="4">
    <source>
        <dbReference type="SAM" id="MobiDB-lite"/>
    </source>
</evidence>
<keyword evidence="2" id="KW-0560">Oxidoreductase</keyword>
<dbReference type="PANTHER" id="PTHR44196">
    <property type="entry name" value="DEHYDROGENASE/REDUCTASE SDR FAMILY MEMBER 7B"/>
    <property type="match status" value="1"/>
</dbReference>
<dbReference type="InterPro" id="IPR020904">
    <property type="entry name" value="Sc_DH/Rdtase_CS"/>
</dbReference>
<dbReference type="Proteomes" id="UP000294489">
    <property type="component" value="Unassembled WGS sequence"/>
</dbReference>
<dbReference type="SUPFAM" id="SSF51735">
    <property type="entry name" value="NAD(P)-binding Rossmann-fold domains"/>
    <property type="match status" value="1"/>
</dbReference>
<dbReference type="PRINTS" id="PR00080">
    <property type="entry name" value="SDRFAMILY"/>
</dbReference>
<dbReference type="InterPro" id="IPR002347">
    <property type="entry name" value="SDR_fam"/>
</dbReference>
<protein>
    <submittedName>
        <fullName evidence="6">Short-subunit dehydrogenase</fullName>
    </submittedName>
</protein>
<dbReference type="PRINTS" id="PR00081">
    <property type="entry name" value="GDHRDH"/>
</dbReference>